<name>A0A6H5HTK8_9HEMI</name>
<reference evidence="2 3" key="1">
    <citation type="submission" date="2020-02" db="EMBL/GenBank/DDBJ databases">
        <authorList>
            <person name="Ferguson B K."/>
        </authorList>
    </citation>
    <scope>NUCLEOTIDE SEQUENCE [LARGE SCALE GENOMIC DNA]</scope>
</reference>
<proteinExistence type="predicted"/>
<dbReference type="EMBL" id="CADCXU010035195">
    <property type="protein sequence ID" value="CAB0020294.1"/>
    <property type="molecule type" value="Genomic_DNA"/>
</dbReference>
<gene>
    <name evidence="2" type="ORF">NTEN_LOCUS23885</name>
</gene>
<evidence type="ECO:0000313" key="2">
    <source>
        <dbReference type="EMBL" id="CAB0020294.1"/>
    </source>
</evidence>
<feature type="compositionally biased region" description="Polar residues" evidence="1">
    <location>
        <begin position="99"/>
        <end position="110"/>
    </location>
</feature>
<evidence type="ECO:0000313" key="3">
    <source>
        <dbReference type="Proteomes" id="UP000479000"/>
    </source>
</evidence>
<dbReference type="Proteomes" id="UP000479000">
    <property type="component" value="Unassembled WGS sequence"/>
</dbReference>
<organism evidence="2 3">
    <name type="scientific">Nesidiocoris tenuis</name>
    <dbReference type="NCBI Taxonomy" id="355587"/>
    <lineage>
        <taxon>Eukaryota</taxon>
        <taxon>Metazoa</taxon>
        <taxon>Ecdysozoa</taxon>
        <taxon>Arthropoda</taxon>
        <taxon>Hexapoda</taxon>
        <taxon>Insecta</taxon>
        <taxon>Pterygota</taxon>
        <taxon>Neoptera</taxon>
        <taxon>Paraneoptera</taxon>
        <taxon>Hemiptera</taxon>
        <taxon>Heteroptera</taxon>
        <taxon>Panheteroptera</taxon>
        <taxon>Cimicomorpha</taxon>
        <taxon>Miridae</taxon>
        <taxon>Dicyphina</taxon>
        <taxon>Nesidiocoris</taxon>
    </lineage>
</organism>
<feature type="region of interest" description="Disordered" evidence="1">
    <location>
        <begin position="62"/>
        <end position="127"/>
    </location>
</feature>
<keyword evidence="3" id="KW-1185">Reference proteome</keyword>
<dbReference type="AlphaFoldDB" id="A0A6H5HTK8"/>
<feature type="compositionally biased region" description="Basic residues" evidence="1">
    <location>
        <begin position="118"/>
        <end position="127"/>
    </location>
</feature>
<accession>A0A6H5HTK8</accession>
<sequence>MFLFKFSPNTEALPDFSSEKQLDSSPRINLRKNCSTVSADTLRHLLRDVFHFLTTFFAPREKDKKAALSRSADSANGTLRRPVSVRSGTVGRQPAVSAHLQNAFRSSWSGSAPGGRGTGRKKGRPAE</sequence>
<protein>
    <submittedName>
        <fullName evidence="2">Uncharacterized protein</fullName>
    </submittedName>
</protein>
<evidence type="ECO:0000256" key="1">
    <source>
        <dbReference type="SAM" id="MobiDB-lite"/>
    </source>
</evidence>